<name>A0ABS8G6V8_9ALTE</name>
<organism evidence="3 4">
    <name type="scientific">Fluctibacter halophilus</name>
    <dbReference type="NCBI Taxonomy" id="226011"/>
    <lineage>
        <taxon>Bacteria</taxon>
        <taxon>Pseudomonadati</taxon>
        <taxon>Pseudomonadota</taxon>
        <taxon>Gammaproteobacteria</taxon>
        <taxon>Alteromonadales</taxon>
        <taxon>Alteromonadaceae</taxon>
        <taxon>Fluctibacter</taxon>
    </lineage>
</organism>
<evidence type="ECO:0000313" key="4">
    <source>
        <dbReference type="Proteomes" id="UP001520878"/>
    </source>
</evidence>
<evidence type="ECO:0000256" key="2">
    <source>
        <dbReference type="SAM" id="SignalP"/>
    </source>
</evidence>
<reference evidence="3 4" key="1">
    <citation type="submission" date="2021-10" db="EMBL/GenBank/DDBJ databases">
        <title>Draft genome of Aestuariibacter halophilus JC2043.</title>
        <authorList>
            <person name="Emsley S.A."/>
            <person name="Pfannmuller K.M."/>
            <person name="Ushijima B."/>
            <person name="Saw J.H."/>
            <person name="Videau P."/>
        </authorList>
    </citation>
    <scope>NUCLEOTIDE SEQUENCE [LARGE SCALE GENOMIC DNA]</scope>
    <source>
        <strain evidence="3 4">JC2043</strain>
    </source>
</reference>
<accession>A0ABS8G6V8</accession>
<keyword evidence="2" id="KW-0732">Signal</keyword>
<evidence type="ECO:0000256" key="1">
    <source>
        <dbReference type="SAM" id="Coils"/>
    </source>
</evidence>
<protein>
    <submittedName>
        <fullName evidence="3">Uncharacterized protein</fullName>
    </submittedName>
</protein>
<evidence type="ECO:0000313" key="3">
    <source>
        <dbReference type="EMBL" id="MCC2616332.1"/>
    </source>
</evidence>
<feature type="signal peptide" evidence="2">
    <location>
        <begin position="1"/>
        <end position="25"/>
    </location>
</feature>
<comment type="caution">
    <text evidence="3">The sequence shown here is derived from an EMBL/GenBank/DDBJ whole genome shotgun (WGS) entry which is preliminary data.</text>
</comment>
<dbReference type="Proteomes" id="UP001520878">
    <property type="component" value="Unassembled WGS sequence"/>
</dbReference>
<keyword evidence="4" id="KW-1185">Reference proteome</keyword>
<gene>
    <name evidence="3" type="ORF">LJ739_08775</name>
</gene>
<proteinExistence type="predicted"/>
<keyword evidence="1" id="KW-0175">Coiled coil</keyword>
<feature type="coiled-coil region" evidence="1">
    <location>
        <begin position="74"/>
        <end position="130"/>
    </location>
</feature>
<sequence length="184" mass="20516">MTFKKAFLTLAICSGVIAGSSLVNAQSSSSNDYLLHAYQDCKLIKTVAMDHDVILAYQDLQEASDEMTDLQMPIDAIQEDIDRYSEDIKALTKLAIIEDGQRLVIDKTLLKQQEAVADQLQALIAQHQGDFDAIGHKGKHIGEVAKRFEQGVKDQLQGIDYDQIKVQTPDSDNNWECDADIMIM</sequence>
<feature type="chain" id="PRO_5047292113" evidence="2">
    <location>
        <begin position="26"/>
        <end position="184"/>
    </location>
</feature>
<dbReference type="EMBL" id="JAJEWP010000001">
    <property type="protein sequence ID" value="MCC2616332.1"/>
    <property type="molecule type" value="Genomic_DNA"/>
</dbReference>
<dbReference type="RefSeq" id="WP_229159338.1">
    <property type="nucleotide sequence ID" value="NZ_JAJEWP010000001.1"/>
</dbReference>